<name>A0A9W6HMY6_9MICO</name>
<dbReference type="AlphaFoldDB" id="A0A9W6HMY6"/>
<feature type="region of interest" description="Disordered" evidence="1">
    <location>
        <begin position="120"/>
        <end position="163"/>
    </location>
</feature>
<evidence type="ECO:0000313" key="3">
    <source>
        <dbReference type="EMBL" id="GLJ96186.1"/>
    </source>
</evidence>
<reference evidence="3" key="1">
    <citation type="journal article" date="2014" name="Int. J. Syst. Evol. Microbiol.">
        <title>Complete genome sequence of Corynebacterium casei LMG S-19264T (=DSM 44701T), isolated from a smear-ripened cheese.</title>
        <authorList>
            <consortium name="US DOE Joint Genome Institute (JGI-PGF)"/>
            <person name="Walter F."/>
            <person name="Albersmeier A."/>
            <person name="Kalinowski J."/>
            <person name="Ruckert C."/>
        </authorList>
    </citation>
    <scope>NUCLEOTIDE SEQUENCE</scope>
    <source>
        <strain evidence="3">VKM Ac-1940</strain>
    </source>
</reference>
<evidence type="ECO:0000313" key="4">
    <source>
        <dbReference type="Proteomes" id="UP001142291"/>
    </source>
</evidence>
<keyword evidence="4" id="KW-1185">Reference proteome</keyword>
<organism evidence="3 4">
    <name type="scientific">Microbacterium dextranolyticum</name>
    <dbReference type="NCBI Taxonomy" id="36806"/>
    <lineage>
        <taxon>Bacteria</taxon>
        <taxon>Bacillati</taxon>
        <taxon>Actinomycetota</taxon>
        <taxon>Actinomycetes</taxon>
        <taxon>Micrococcales</taxon>
        <taxon>Microbacteriaceae</taxon>
        <taxon>Microbacterium</taxon>
    </lineage>
</organism>
<feature type="transmembrane region" description="Helical" evidence="2">
    <location>
        <begin position="51"/>
        <end position="76"/>
    </location>
</feature>
<dbReference type="RefSeq" id="WP_239531717.1">
    <property type="nucleotide sequence ID" value="NZ_BAAAUR010000001.1"/>
</dbReference>
<comment type="caution">
    <text evidence="3">The sequence shown here is derived from an EMBL/GenBank/DDBJ whole genome shotgun (WGS) entry which is preliminary data.</text>
</comment>
<protein>
    <recommendedName>
        <fullName evidence="5">Dinucleotide-utilizing enzyme</fullName>
    </recommendedName>
</protein>
<keyword evidence="2" id="KW-0812">Transmembrane</keyword>
<keyword evidence="2" id="KW-0472">Membrane</keyword>
<feature type="transmembrane region" description="Helical" evidence="2">
    <location>
        <begin position="12"/>
        <end position="31"/>
    </location>
</feature>
<keyword evidence="2" id="KW-1133">Transmembrane helix</keyword>
<evidence type="ECO:0008006" key="5">
    <source>
        <dbReference type="Google" id="ProtNLM"/>
    </source>
</evidence>
<feature type="compositionally biased region" description="Low complexity" evidence="1">
    <location>
        <begin position="120"/>
        <end position="141"/>
    </location>
</feature>
<reference evidence="3" key="2">
    <citation type="submission" date="2023-01" db="EMBL/GenBank/DDBJ databases">
        <authorList>
            <person name="Sun Q."/>
            <person name="Evtushenko L."/>
        </authorList>
    </citation>
    <scope>NUCLEOTIDE SEQUENCE</scope>
    <source>
        <strain evidence="3">VKM Ac-1940</strain>
    </source>
</reference>
<accession>A0A9W6HMY6</accession>
<feature type="compositionally biased region" description="Low complexity" evidence="1">
    <location>
        <begin position="150"/>
        <end position="163"/>
    </location>
</feature>
<dbReference type="EMBL" id="BSER01000009">
    <property type="protein sequence ID" value="GLJ96186.1"/>
    <property type="molecule type" value="Genomic_DNA"/>
</dbReference>
<dbReference type="Proteomes" id="UP001142291">
    <property type="component" value="Unassembled WGS sequence"/>
</dbReference>
<proteinExistence type="predicted"/>
<evidence type="ECO:0000256" key="1">
    <source>
        <dbReference type="SAM" id="MobiDB-lite"/>
    </source>
</evidence>
<evidence type="ECO:0000256" key="2">
    <source>
        <dbReference type="SAM" id="Phobius"/>
    </source>
</evidence>
<gene>
    <name evidence="3" type="ORF">GCM10017591_22490</name>
</gene>
<sequence>MPTNRLIRSTPFWVLVGGSVVTIAGGAYLLISKLTLMASTLTDGTATGVEVYAGQIWAVLGAILIGAGVIGLALALTLGALRAVVSPAATIVEAPVWAEEVVEVVDTPAYTPAAAPAPEVVDAPETRASARAAATESAEPTVAFEAAVDPAAEPTSPEAPTQR</sequence>